<dbReference type="GO" id="GO:0017119">
    <property type="term" value="C:Golgi transport complex"/>
    <property type="evidence" value="ECO:0007669"/>
    <property type="project" value="InterPro"/>
</dbReference>
<dbReference type="OrthoDB" id="341958at2759"/>
<gene>
    <name evidence="3" type="ORF">CmeUKMEL1_02785</name>
</gene>
<evidence type="ECO:0000256" key="1">
    <source>
        <dbReference type="SAM" id="MobiDB-lite"/>
    </source>
</evidence>
<evidence type="ECO:0000313" key="3">
    <source>
        <dbReference type="EMBL" id="POM82516.1"/>
    </source>
</evidence>
<keyword evidence="4" id="KW-1185">Reference proteome</keyword>
<dbReference type="AlphaFoldDB" id="A0A2P4YXU9"/>
<feature type="domain" description="Conserved Oligomeric Golgi complex subunit 6 C-terminal" evidence="2">
    <location>
        <begin position="504"/>
        <end position="795"/>
    </location>
</feature>
<sequence length="803" mass="91757">MENSAINHPFKKKLNRVLELKLGENEELINGLISLDTVDDVSEGIPKYLVTELLNTKGQNKYRSMQLLIYKYHLMVAESCLDSLKPFIDDLRAMNNEVRSFEKEFNENVTTQLINWNKFTFPLLEEFSMIQDQIQLIENKKNMCNTMLSHLSTNFVGDIKNLKSSMDESKGNLLLSLVAIYNKCMVSEINSKKLIEILSSDSPDSQNTSDSGLSKLKNDREYSSMIPQILINLKALILDLELKRNQLATEITSFLVDLVISKSPDEFNDQFEHSQNDEDETERIEKGIEEKVCIFGSQSFQESVEILELHHTEQCYSLLTCVVETRSKYLEYRFNHIIGHGISIGDNNYSSNLLDYLESIFEWIRVCGVSIESEFLIKAFGYQICEDCEFEEKHLDFNQSDTSGPESFDDMAKNILNNITHTLCIPFSGAIRDILRQFHPPQTSRPDSTHHFGKLTSLKTGITIGIKIAHLINNYVEALIPMFKILPKRFSSTPKQARLAFPLLIQRFKDLREEAIAQYYVYAGIVKENISSRISEIVTTDFSISILVMEWSSLLKDILSTIQNGVLAISNDNIPKIEDINSTLTSMLDTFINPMFNAICSVATSDKTPLASIIRINNVNYCLSVLTTFQKMKVLLEKQIEVANQIISDEISKLTDFLKEEFCDKYRFGELLKELEAKREALAAPQVFGDSTNGNADSKLKPNSNYNNSESDPGQDPLLILSQVIIDQFFESILRFGAIPFANADRIQDKQIRNNILKNLFAHISRQYELIFDYITQIWPQKSSFLRHGPQQIRLIFSNLTGQ</sequence>
<organism evidence="3 4">
    <name type="scientific">Cryptosporidium meleagridis</name>
    <dbReference type="NCBI Taxonomy" id="93969"/>
    <lineage>
        <taxon>Eukaryota</taxon>
        <taxon>Sar</taxon>
        <taxon>Alveolata</taxon>
        <taxon>Apicomplexa</taxon>
        <taxon>Conoidasida</taxon>
        <taxon>Coccidia</taxon>
        <taxon>Eucoccidiorida</taxon>
        <taxon>Eimeriorina</taxon>
        <taxon>Cryptosporidiidae</taxon>
        <taxon>Cryptosporidium</taxon>
    </lineage>
</organism>
<reference evidence="3 4" key="1">
    <citation type="submission" date="2014-04" db="EMBL/GenBank/DDBJ databases">
        <title>Comparative Genomics of Cryptosporidium Species.</title>
        <authorList>
            <person name="Silva J.C."/>
            <person name="Su Q."/>
            <person name="Chalmers R."/>
            <person name="Chibucos M.C."/>
            <person name="Elwin K."/>
            <person name="Godinez A."/>
            <person name="Guo F."/>
            <person name="Huynh K."/>
            <person name="Orvis J."/>
            <person name="Ott S."/>
            <person name="Sadzewicz L."/>
            <person name="Sengamalay N."/>
            <person name="Shetty A."/>
            <person name="Sun M."/>
            <person name="Tallon L."/>
            <person name="Xiao L."/>
            <person name="Zhang H."/>
            <person name="Fraser C.M."/>
            <person name="Zhu G."/>
            <person name="Kissinger J."/>
            <person name="Widmer G."/>
        </authorList>
    </citation>
    <scope>NUCLEOTIDE SEQUENCE [LARGE SCALE GENOMIC DNA]</scope>
    <source>
        <strain evidence="3 4">UKMEL1</strain>
    </source>
</reference>
<comment type="caution">
    <text evidence="3">The sequence shown here is derived from an EMBL/GenBank/DDBJ whole genome shotgun (WGS) entry which is preliminary data.</text>
</comment>
<accession>A0A2P4YXU9</accession>
<evidence type="ECO:0000313" key="4">
    <source>
        <dbReference type="Proteomes" id="UP000236928"/>
    </source>
</evidence>
<dbReference type="InterPro" id="IPR048369">
    <property type="entry name" value="COG6_C"/>
</dbReference>
<feature type="compositionally biased region" description="Polar residues" evidence="1">
    <location>
        <begin position="689"/>
        <end position="712"/>
    </location>
</feature>
<feature type="region of interest" description="Disordered" evidence="1">
    <location>
        <begin position="688"/>
        <end position="712"/>
    </location>
</feature>
<protein>
    <recommendedName>
        <fullName evidence="2">Conserved Oligomeric Golgi complex subunit 6 C-terminal domain-containing protein</fullName>
    </recommendedName>
</protein>
<proteinExistence type="predicted"/>
<dbReference type="PANTHER" id="PTHR21506">
    <property type="entry name" value="COMPONENT OF OLIGOMERIC GOLGI COMPLEX 6"/>
    <property type="match status" value="1"/>
</dbReference>
<dbReference type="Proteomes" id="UP000236928">
    <property type="component" value="Unassembled WGS sequence"/>
</dbReference>
<dbReference type="InterPro" id="IPR010490">
    <property type="entry name" value="COG6"/>
</dbReference>
<dbReference type="PANTHER" id="PTHR21506:SF0">
    <property type="entry name" value="CONSERVED OLIGOMERIC GOLGI COMPLEX SUBUNIT 6"/>
    <property type="match status" value="1"/>
</dbReference>
<dbReference type="Pfam" id="PF20653">
    <property type="entry name" value="COG6_C"/>
    <property type="match status" value="1"/>
</dbReference>
<dbReference type="VEuPathDB" id="CryptoDB:CmeUKMEL1_02785"/>
<dbReference type="GO" id="GO:0006891">
    <property type="term" value="P:intra-Golgi vesicle-mediated transport"/>
    <property type="evidence" value="ECO:0007669"/>
    <property type="project" value="InterPro"/>
</dbReference>
<dbReference type="EMBL" id="JIBK01000004">
    <property type="protein sequence ID" value="POM82516.1"/>
    <property type="molecule type" value="Genomic_DNA"/>
</dbReference>
<name>A0A2P4YXU9_9CRYT</name>
<evidence type="ECO:0000259" key="2">
    <source>
        <dbReference type="Pfam" id="PF20653"/>
    </source>
</evidence>